<dbReference type="SUPFAM" id="SSF53756">
    <property type="entry name" value="UDP-Glycosyltransferase/glycogen phosphorylase"/>
    <property type="match status" value="1"/>
</dbReference>
<dbReference type="OrthoDB" id="1877448at2759"/>
<dbReference type="PANTHER" id="PTHR39517">
    <property type="entry name" value="SLL0192 PROTEIN"/>
    <property type="match status" value="1"/>
</dbReference>
<evidence type="ECO:0000313" key="1">
    <source>
        <dbReference type="EMBL" id="GJQ09237.1"/>
    </source>
</evidence>
<dbReference type="EMBL" id="BQMJ01000007">
    <property type="protein sequence ID" value="GJQ09237.1"/>
    <property type="molecule type" value="Genomic_DNA"/>
</dbReference>
<protein>
    <recommendedName>
        <fullName evidence="3">Lipid-A-disaccharide synthase</fullName>
    </recommendedName>
</protein>
<reference evidence="1" key="2">
    <citation type="submission" date="2022-01" db="EMBL/GenBank/DDBJ databases">
        <authorList>
            <person name="Hirooka S."/>
            <person name="Miyagishima S.Y."/>
        </authorList>
    </citation>
    <scope>NUCLEOTIDE SEQUENCE</scope>
    <source>
        <strain evidence="1">NBRC 102759</strain>
    </source>
</reference>
<evidence type="ECO:0008006" key="3">
    <source>
        <dbReference type="Google" id="ProtNLM"/>
    </source>
</evidence>
<sequence length="477" mass="53410">MIGTQDYMAFVISHPCSPCRNCKRRKLVQRIRHERIIGPILVLMSTELETNLLILSNGHGEDKVSSSVAKRMIEILRNFSIKASVNVLPLVGNGSAYFSIARDVHLAGPVKEFPSGGFVNHRPLVFLRDIREGLLGLIFSQFQSISKWRSDCVGRRLILAVGDVWPLFLATQAKTPFIFIGTAKSEYYVRDENGALQRRNFFEQVESLLSSVYYPWERTLMKQALAVYPRDALTALHLAKCGLTNVKYFGNPMMDDLEPTGKLLSKIHASLFLSNVLQYCGSNRIVLLPGSRQDEMYRNIEKLLASIKDFAQENRVLFLLSCPPSASPALIDTIICRWGWSCRSDTTDTMEYQLDASGLLVSFNEFSDCIHFSSVGIAMAGTATEQLVGIGRPVITIPGEGPQFTYSFAEAQKRLLGESVFFLEDASQVKVLLQELCTMSRTMRNKFVENGIRKLGKAGASKKIALDIVDIIRNMKE</sequence>
<dbReference type="NCBIfam" id="TIGR03492">
    <property type="entry name" value="lipid-A-disaccharide synthase-related protein"/>
    <property type="match status" value="1"/>
</dbReference>
<dbReference type="AlphaFoldDB" id="A0A9C7PT70"/>
<organism evidence="1 2">
    <name type="scientific">Galdieria partita</name>
    <dbReference type="NCBI Taxonomy" id="83374"/>
    <lineage>
        <taxon>Eukaryota</taxon>
        <taxon>Rhodophyta</taxon>
        <taxon>Bangiophyceae</taxon>
        <taxon>Galdieriales</taxon>
        <taxon>Galdieriaceae</taxon>
        <taxon>Galdieria</taxon>
    </lineage>
</organism>
<evidence type="ECO:0000313" key="2">
    <source>
        <dbReference type="Proteomes" id="UP001061958"/>
    </source>
</evidence>
<dbReference type="PANTHER" id="PTHR39517:SF1">
    <property type="entry name" value="LIPID-A-DISACCHARIDE SYNTHASE"/>
    <property type="match status" value="1"/>
</dbReference>
<dbReference type="Proteomes" id="UP001061958">
    <property type="component" value="Unassembled WGS sequence"/>
</dbReference>
<keyword evidence="2" id="KW-1185">Reference proteome</keyword>
<reference evidence="1" key="1">
    <citation type="journal article" date="2022" name="Proc. Natl. Acad. Sci. U.S.A.">
        <title>Life cycle and functional genomics of the unicellular red alga Galdieria for elucidating algal and plant evolution and industrial use.</title>
        <authorList>
            <person name="Hirooka S."/>
            <person name="Itabashi T."/>
            <person name="Ichinose T.M."/>
            <person name="Onuma R."/>
            <person name="Fujiwara T."/>
            <person name="Yamashita S."/>
            <person name="Jong L.W."/>
            <person name="Tomita R."/>
            <person name="Iwane A.H."/>
            <person name="Miyagishima S.Y."/>
        </authorList>
    </citation>
    <scope>NUCLEOTIDE SEQUENCE</scope>
    <source>
        <strain evidence="1">NBRC 102759</strain>
    </source>
</reference>
<accession>A0A9C7PT70</accession>
<name>A0A9C7PT70_9RHOD</name>
<dbReference type="InterPro" id="IPR019994">
    <property type="entry name" value="Lipid-A-disac_synthase-rel_put"/>
</dbReference>
<proteinExistence type="predicted"/>
<gene>
    <name evidence="1" type="ORF">GpartN1_g1028.t1</name>
</gene>
<comment type="caution">
    <text evidence="1">The sequence shown here is derived from an EMBL/GenBank/DDBJ whole genome shotgun (WGS) entry which is preliminary data.</text>
</comment>